<dbReference type="PIRSF" id="PIRSF000137">
    <property type="entry name" value="Alcohol_oxidase"/>
    <property type="match status" value="1"/>
</dbReference>
<evidence type="ECO:0000256" key="2">
    <source>
        <dbReference type="ARBA" id="ARBA00010790"/>
    </source>
</evidence>
<dbReference type="Gene3D" id="3.50.50.60">
    <property type="entry name" value="FAD/NAD(P)-binding domain"/>
    <property type="match status" value="1"/>
</dbReference>
<evidence type="ECO:0000256" key="3">
    <source>
        <dbReference type="ARBA" id="ARBA00022630"/>
    </source>
</evidence>
<feature type="active site" description="Proton acceptor" evidence="5">
    <location>
        <position position="596"/>
    </location>
</feature>
<protein>
    <recommendedName>
        <fullName evidence="11">Glucose-methanol-choline oxidoreductase N-terminal domain-containing protein</fullName>
    </recommendedName>
</protein>
<name>A0A6H0Y0D7_9PEZI</name>
<dbReference type="AlphaFoldDB" id="A0A6H0Y0D7"/>
<dbReference type="GO" id="GO:0016614">
    <property type="term" value="F:oxidoreductase activity, acting on CH-OH group of donors"/>
    <property type="evidence" value="ECO:0007669"/>
    <property type="project" value="InterPro"/>
</dbReference>
<dbReference type="SUPFAM" id="SSF51905">
    <property type="entry name" value="FAD/NAD(P)-binding domain"/>
    <property type="match status" value="1"/>
</dbReference>
<dbReference type="PANTHER" id="PTHR11552:SF147">
    <property type="entry name" value="CHOLINE DEHYDROGENASE, MITOCHONDRIAL"/>
    <property type="match status" value="1"/>
</dbReference>
<dbReference type="SUPFAM" id="SSF54373">
    <property type="entry name" value="FAD-linked reductases, C-terminal domain"/>
    <property type="match status" value="1"/>
</dbReference>
<evidence type="ECO:0000256" key="4">
    <source>
        <dbReference type="ARBA" id="ARBA00022827"/>
    </source>
</evidence>
<evidence type="ECO:0000313" key="10">
    <source>
        <dbReference type="Proteomes" id="UP000503462"/>
    </source>
</evidence>
<feature type="domain" description="Glucose-methanol-choline oxidoreductase N-terminal" evidence="7">
    <location>
        <begin position="40"/>
        <end position="346"/>
    </location>
</feature>
<keyword evidence="4 6" id="KW-0274">FAD</keyword>
<keyword evidence="10" id="KW-1185">Reference proteome</keyword>
<feature type="domain" description="Glucose-methanol-choline oxidoreductase C-terminal" evidence="8">
    <location>
        <begin position="456"/>
        <end position="605"/>
    </location>
</feature>
<evidence type="ECO:0000256" key="1">
    <source>
        <dbReference type="ARBA" id="ARBA00001974"/>
    </source>
</evidence>
<dbReference type="Pfam" id="PF05199">
    <property type="entry name" value="GMC_oxred_C"/>
    <property type="match status" value="1"/>
</dbReference>
<comment type="similarity">
    <text evidence="2">Belongs to the GMC oxidoreductase family.</text>
</comment>
<accession>A0A6H0Y0D7</accession>
<evidence type="ECO:0000256" key="6">
    <source>
        <dbReference type="PIRSR" id="PIRSR000137-2"/>
    </source>
</evidence>
<gene>
    <name evidence="9" type="ORF">AMS68_005825</name>
</gene>
<keyword evidence="3" id="KW-0285">Flavoprotein</keyword>
<evidence type="ECO:0000259" key="7">
    <source>
        <dbReference type="Pfam" id="PF00732"/>
    </source>
</evidence>
<proteinExistence type="inferred from homology"/>
<evidence type="ECO:0008006" key="11">
    <source>
        <dbReference type="Google" id="ProtNLM"/>
    </source>
</evidence>
<dbReference type="Gene3D" id="3.30.560.10">
    <property type="entry name" value="Glucose Oxidase, domain 3"/>
    <property type="match status" value="1"/>
</dbReference>
<sequence>MVFGFGNKALLTEPKSYASPRKHSGQPPTLNAALRDRKAYDYVIIGGGTAGSVLASRLTEDANVDVLVLEAGGDNRSILETKIPLTFGKLFHSEHDWNYYTTPQENVSHRELFWPRGKMIGGSSSMNAMMSHVCDRQDFDEWKEKFGCVGWGYNDILPYMRKSEKFTPNPNRPAISTEHRGDSGPWLTGYSWLTEIGETGFLGGCEEVGIPNNPDINTPAGTLGCTRFQTFIDSRGQRSSAATAYLPQAVVNRANLYIGIKACVTRVLFDTSSTEPEAIGVELRDGKDGSLYEVFARREVILCAGTINTPQTLMLSGIGPKSQLQQHGIPVIKDNAAVGSNLKDHFCTSGLICKAKSGTCLDYLSDDVKAIPALLRWLITGGGPLTSNVGETAAFVRSVDPPCPVKTDAKPKDYGSGRIGPDIEIIGAPLMFVHHGEERAPPGVDVYSFVPIGVRPQSTGTITLKSKDPLDHPIIDPRYWSDPEDNDRKVLLVGLRVCLKIMRSEAMKKWLDPVEPNDDPDSYWWPYSSSNIDAITDDQLRRWMTRTAFTLYHPIGTARMGPDAKDSVVDLECRVHGVKALRVIDASIMPDQISGHPTAPIIAIAEKMSDVLKGVISISGDPTKVVPVDTRVPLPAAA</sequence>
<dbReference type="Pfam" id="PF00732">
    <property type="entry name" value="GMC_oxred_N"/>
    <property type="match status" value="1"/>
</dbReference>
<evidence type="ECO:0000313" key="9">
    <source>
        <dbReference type="EMBL" id="QIX00308.1"/>
    </source>
</evidence>
<dbReference type="InterPro" id="IPR012132">
    <property type="entry name" value="GMC_OxRdtase"/>
</dbReference>
<dbReference type="EMBL" id="CP051142">
    <property type="protein sequence ID" value="QIX00308.1"/>
    <property type="molecule type" value="Genomic_DNA"/>
</dbReference>
<dbReference type="InterPro" id="IPR036188">
    <property type="entry name" value="FAD/NAD-bd_sf"/>
</dbReference>
<dbReference type="PANTHER" id="PTHR11552">
    <property type="entry name" value="GLUCOSE-METHANOL-CHOLINE GMC OXIDOREDUCTASE"/>
    <property type="match status" value="1"/>
</dbReference>
<reference evidence="9 10" key="1">
    <citation type="journal article" date="2016" name="Sci. Rep.">
        <title>Peltaster fructicola genome reveals evolution from an invasive phytopathogen to an ectophytic parasite.</title>
        <authorList>
            <person name="Xu C."/>
            <person name="Chen H."/>
            <person name="Gleason M.L."/>
            <person name="Xu J.R."/>
            <person name="Liu H."/>
            <person name="Zhang R."/>
            <person name="Sun G."/>
        </authorList>
    </citation>
    <scope>NUCLEOTIDE SEQUENCE [LARGE SCALE GENOMIC DNA]</scope>
    <source>
        <strain evidence="9 10">LNHT1506</strain>
    </source>
</reference>
<feature type="binding site" evidence="6">
    <location>
        <position position="264"/>
    </location>
    <ligand>
        <name>FAD</name>
        <dbReference type="ChEBI" id="CHEBI:57692"/>
    </ligand>
</feature>
<evidence type="ECO:0000259" key="8">
    <source>
        <dbReference type="Pfam" id="PF05199"/>
    </source>
</evidence>
<dbReference type="GO" id="GO:0050660">
    <property type="term" value="F:flavin adenine dinucleotide binding"/>
    <property type="evidence" value="ECO:0007669"/>
    <property type="project" value="InterPro"/>
</dbReference>
<evidence type="ECO:0000256" key="5">
    <source>
        <dbReference type="PIRSR" id="PIRSR000137-1"/>
    </source>
</evidence>
<dbReference type="InterPro" id="IPR007867">
    <property type="entry name" value="GMC_OxRtase_C"/>
</dbReference>
<comment type="cofactor">
    <cofactor evidence="1 6">
        <name>FAD</name>
        <dbReference type="ChEBI" id="CHEBI:57692"/>
    </cofactor>
</comment>
<dbReference type="OrthoDB" id="269227at2759"/>
<organism evidence="9 10">
    <name type="scientific">Peltaster fructicola</name>
    <dbReference type="NCBI Taxonomy" id="286661"/>
    <lineage>
        <taxon>Eukaryota</taxon>
        <taxon>Fungi</taxon>
        <taxon>Dikarya</taxon>
        <taxon>Ascomycota</taxon>
        <taxon>Pezizomycotina</taxon>
        <taxon>Dothideomycetes</taxon>
        <taxon>Dothideomycetes incertae sedis</taxon>
        <taxon>Peltaster</taxon>
    </lineage>
</organism>
<dbReference type="Proteomes" id="UP000503462">
    <property type="component" value="Chromosome 4"/>
</dbReference>
<dbReference type="InterPro" id="IPR000172">
    <property type="entry name" value="GMC_OxRdtase_N"/>
</dbReference>
<feature type="active site" description="Proton donor" evidence="5">
    <location>
        <position position="553"/>
    </location>
</feature>